<organism evidence="2 3">
    <name type="scientific">Periconia macrospinosa</name>
    <dbReference type="NCBI Taxonomy" id="97972"/>
    <lineage>
        <taxon>Eukaryota</taxon>
        <taxon>Fungi</taxon>
        <taxon>Dikarya</taxon>
        <taxon>Ascomycota</taxon>
        <taxon>Pezizomycotina</taxon>
        <taxon>Dothideomycetes</taxon>
        <taxon>Pleosporomycetidae</taxon>
        <taxon>Pleosporales</taxon>
        <taxon>Massarineae</taxon>
        <taxon>Periconiaceae</taxon>
        <taxon>Periconia</taxon>
    </lineage>
</organism>
<protein>
    <recommendedName>
        <fullName evidence="1">NADAR domain-containing protein</fullName>
    </recommendedName>
</protein>
<evidence type="ECO:0000259" key="1">
    <source>
        <dbReference type="Pfam" id="PF08719"/>
    </source>
</evidence>
<accession>A0A2V1DNW8</accession>
<dbReference type="Gene3D" id="1.10.357.40">
    <property type="entry name" value="YbiA-like"/>
    <property type="match status" value="1"/>
</dbReference>
<evidence type="ECO:0000313" key="2">
    <source>
        <dbReference type="EMBL" id="PVH99645.1"/>
    </source>
</evidence>
<evidence type="ECO:0000313" key="3">
    <source>
        <dbReference type="Proteomes" id="UP000244855"/>
    </source>
</evidence>
<dbReference type="InterPro" id="IPR012816">
    <property type="entry name" value="NADAR"/>
</dbReference>
<sequence length="208" mass="24357">MASLVESNQLCSRDIALFFSVEHYFQYCKALFFEDESILAKMRATKDPAAHNRLGGEVKDVNQRIWNASMSIFQLHRYRILTILFESVVQHYEKRVDSQVHQVGQGTDAEEKLLLLEHCNIFEASKDQRWGCGVELPRALKVYNDMVEQDRQERHRITTEEARKEKGQKPIKPLKKTEWKGKTLLGQIIREVEEEQEKGQTDDEMEET</sequence>
<dbReference type="CDD" id="cd15457">
    <property type="entry name" value="NADAR"/>
    <property type="match status" value="1"/>
</dbReference>
<dbReference type="SUPFAM" id="SSF143990">
    <property type="entry name" value="YbiA-like"/>
    <property type="match status" value="1"/>
</dbReference>
<dbReference type="Pfam" id="PF08719">
    <property type="entry name" value="NADAR"/>
    <property type="match status" value="1"/>
</dbReference>
<feature type="domain" description="NADAR" evidence="1">
    <location>
        <begin position="14"/>
        <end position="194"/>
    </location>
</feature>
<dbReference type="InterPro" id="IPR037238">
    <property type="entry name" value="YbiA-like_sf"/>
</dbReference>
<dbReference type="Proteomes" id="UP000244855">
    <property type="component" value="Unassembled WGS sequence"/>
</dbReference>
<reference evidence="2 3" key="1">
    <citation type="journal article" date="2018" name="Sci. Rep.">
        <title>Comparative genomics provides insights into the lifestyle and reveals functional heterogeneity of dark septate endophytic fungi.</title>
        <authorList>
            <person name="Knapp D.G."/>
            <person name="Nemeth J.B."/>
            <person name="Barry K."/>
            <person name="Hainaut M."/>
            <person name="Henrissat B."/>
            <person name="Johnson J."/>
            <person name="Kuo A."/>
            <person name="Lim J.H.P."/>
            <person name="Lipzen A."/>
            <person name="Nolan M."/>
            <person name="Ohm R.A."/>
            <person name="Tamas L."/>
            <person name="Grigoriev I.V."/>
            <person name="Spatafora J.W."/>
            <person name="Nagy L.G."/>
            <person name="Kovacs G.M."/>
        </authorList>
    </citation>
    <scope>NUCLEOTIDE SEQUENCE [LARGE SCALE GENOMIC DNA]</scope>
    <source>
        <strain evidence="2 3">DSE2036</strain>
    </source>
</reference>
<gene>
    <name evidence="2" type="ORF">DM02DRAFT_656201</name>
</gene>
<dbReference type="EMBL" id="KZ805388">
    <property type="protein sequence ID" value="PVH99645.1"/>
    <property type="molecule type" value="Genomic_DNA"/>
</dbReference>
<keyword evidence="3" id="KW-1185">Reference proteome</keyword>
<name>A0A2V1DNW8_9PLEO</name>
<proteinExistence type="predicted"/>
<dbReference type="AlphaFoldDB" id="A0A2V1DNW8"/>